<protein>
    <submittedName>
        <fullName evidence="6">Alpha/beta-hydrolase</fullName>
    </submittedName>
</protein>
<dbReference type="OrthoDB" id="7130006at2759"/>
<dbReference type="InterPro" id="IPR010497">
    <property type="entry name" value="Epoxide_hydro_N"/>
</dbReference>
<proteinExistence type="inferred from homology"/>
<keyword evidence="3 6" id="KW-0378">Hydrolase</keyword>
<dbReference type="Proteomes" id="UP000076722">
    <property type="component" value="Unassembled WGS sequence"/>
</dbReference>
<comment type="similarity">
    <text evidence="1">Belongs to the peptidase S33 family.</text>
</comment>
<dbReference type="EMBL" id="KV419419">
    <property type="protein sequence ID" value="KZS90739.1"/>
    <property type="molecule type" value="Genomic_DNA"/>
</dbReference>
<evidence type="ECO:0000313" key="7">
    <source>
        <dbReference type="Proteomes" id="UP000076722"/>
    </source>
</evidence>
<evidence type="ECO:0000259" key="5">
    <source>
        <dbReference type="Pfam" id="PF06441"/>
    </source>
</evidence>
<dbReference type="InterPro" id="IPR000639">
    <property type="entry name" value="Epox_hydrolase-like"/>
</dbReference>
<evidence type="ECO:0000256" key="1">
    <source>
        <dbReference type="ARBA" id="ARBA00010088"/>
    </source>
</evidence>
<keyword evidence="2" id="KW-0058">Aromatic hydrocarbons catabolism</keyword>
<dbReference type="PRINTS" id="PR00412">
    <property type="entry name" value="EPOXHYDRLASE"/>
</dbReference>
<feature type="active site" description="Nucleophile" evidence="4">
    <location>
        <position position="182"/>
    </location>
</feature>
<gene>
    <name evidence="6" type="ORF">SISNIDRAFT_430525</name>
</gene>
<dbReference type="InterPro" id="IPR016292">
    <property type="entry name" value="Epoxide_hydrolase"/>
</dbReference>
<organism evidence="6 7">
    <name type="scientific">Sistotremastrum niveocremeum HHB9708</name>
    <dbReference type="NCBI Taxonomy" id="1314777"/>
    <lineage>
        <taxon>Eukaryota</taxon>
        <taxon>Fungi</taxon>
        <taxon>Dikarya</taxon>
        <taxon>Basidiomycota</taxon>
        <taxon>Agaricomycotina</taxon>
        <taxon>Agaricomycetes</taxon>
        <taxon>Sistotremastrales</taxon>
        <taxon>Sistotremastraceae</taxon>
        <taxon>Sertulicium</taxon>
        <taxon>Sertulicium niveocremeum</taxon>
    </lineage>
</organism>
<dbReference type="STRING" id="1314777.A0A164RNZ5"/>
<accession>A0A164RNZ5</accession>
<feature type="active site" description="Proton donor" evidence="4">
    <location>
        <position position="316"/>
    </location>
</feature>
<feature type="domain" description="Epoxide hydrolase N-terminal" evidence="5">
    <location>
        <begin position="8"/>
        <end position="116"/>
    </location>
</feature>
<keyword evidence="7" id="KW-1185">Reference proteome</keyword>
<sequence length="409" mass="45992">MTSTSPVSYKLAIPENDLQALKSKLAATRFPDELEGVQWDYGVPLADMKRLVRYWQDGYDWRRHETHINETFPQFTIDIEVDGFGVLNIHHVHQRSKNEHAIPLLFSHGWPGHFMEAAKIIPLLTNPPSGAPAFHVVAWSLPGFGFSDAPKKPGFNMAKMAEAGHKLMLALGYSEYVVQGGDWGSSISRQVARLYGGKHCKAVHVNMLSMAPIQPSKNPLLWLQHISTPFSEEEKRMVARTNMFRDKGLGYFHEQSSQPQTLSYGLADSPVGLLAWVYEKLHNWTDNYPFTDDEILDWISVYWFSKAGPGASLRIYYENLRTNPLENGRHEPIYSVPIGFSIFPQELVYVSKANRLLVGNLVYESSHSAGGHFAAFERPEDLVGDLREFHGIGGKAYGVVKGLTGYADD</sequence>
<dbReference type="SUPFAM" id="SSF53474">
    <property type="entry name" value="alpha/beta-Hydrolases"/>
    <property type="match status" value="1"/>
</dbReference>
<dbReference type="Pfam" id="PF06441">
    <property type="entry name" value="EHN"/>
    <property type="match status" value="1"/>
</dbReference>
<dbReference type="InterPro" id="IPR029058">
    <property type="entry name" value="AB_hydrolase_fold"/>
</dbReference>
<evidence type="ECO:0000313" key="6">
    <source>
        <dbReference type="EMBL" id="KZS90739.1"/>
    </source>
</evidence>
<dbReference type="Gene3D" id="3.40.50.1820">
    <property type="entry name" value="alpha/beta hydrolase"/>
    <property type="match status" value="1"/>
</dbReference>
<dbReference type="GO" id="GO:0097176">
    <property type="term" value="P:epoxide metabolic process"/>
    <property type="evidence" value="ECO:0007669"/>
    <property type="project" value="TreeGrafter"/>
</dbReference>
<reference evidence="6 7" key="1">
    <citation type="journal article" date="2016" name="Mol. Biol. Evol.">
        <title>Comparative Genomics of Early-Diverging Mushroom-Forming Fungi Provides Insights into the Origins of Lignocellulose Decay Capabilities.</title>
        <authorList>
            <person name="Nagy L.G."/>
            <person name="Riley R."/>
            <person name="Tritt A."/>
            <person name="Adam C."/>
            <person name="Daum C."/>
            <person name="Floudas D."/>
            <person name="Sun H."/>
            <person name="Yadav J.S."/>
            <person name="Pangilinan J."/>
            <person name="Larsson K.H."/>
            <person name="Matsuura K."/>
            <person name="Barry K."/>
            <person name="Labutti K."/>
            <person name="Kuo R."/>
            <person name="Ohm R.A."/>
            <person name="Bhattacharya S.S."/>
            <person name="Shirouzu T."/>
            <person name="Yoshinaga Y."/>
            <person name="Martin F.M."/>
            <person name="Grigoriev I.V."/>
            <person name="Hibbett D.S."/>
        </authorList>
    </citation>
    <scope>NUCLEOTIDE SEQUENCE [LARGE SCALE GENOMIC DNA]</scope>
    <source>
        <strain evidence="6 7">HHB9708</strain>
    </source>
</reference>
<feature type="active site" description="Proton acceptor" evidence="4">
    <location>
        <position position="372"/>
    </location>
</feature>
<name>A0A164RNZ5_9AGAM</name>
<evidence type="ECO:0000256" key="4">
    <source>
        <dbReference type="PIRSR" id="PIRSR001112-1"/>
    </source>
</evidence>
<evidence type="ECO:0000256" key="3">
    <source>
        <dbReference type="ARBA" id="ARBA00022801"/>
    </source>
</evidence>
<dbReference type="PIRSF" id="PIRSF001112">
    <property type="entry name" value="Epoxide_hydrolase"/>
    <property type="match status" value="1"/>
</dbReference>
<dbReference type="PANTHER" id="PTHR21661">
    <property type="entry name" value="EPOXIDE HYDROLASE 1-RELATED"/>
    <property type="match status" value="1"/>
</dbReference>
<dbReference type="PANTHER" id="PTHR21661:SF35">
    <property type="entry name" value="EPOXIDE HYDROLASE"/>
    <property type="match status" value="1"/>
</dbReference>
<dbReference type="GO" id="GO:0004301">
    <property type="term" value="F:epoxide hydrolase activity"/>
    <property type="evidence" value="ECO:0007669"/>
    <property type="project" value="TreeGrafter"/>
</dbReference>
<evidence type="ECO:0000256" key="2">
    <source>
        <dbReference type="ARBA" id="ARBA00022797"/>
    </source>
</evidence>
<dbReference type="AlphaFoldDB" id="A0A164RNZ5"/>